<feature type="compositionally biased region" description="Low complexity" evidence="1">
    <location>
        <begin position="309"/>
        <end position="320"/>
    </location>
</feature>
<dbReference type="AlphaFoldDB" id="A0A840YZ02"/>
<evidence type="ECO:0000259" key="3">
    <source>
        <dbReference type="Pfam" id="PF04773"/>
    </source>
</evidence>
<feature type="domain" description="FecR protein" evidence="3">
    <location>
        <begin position="103"/>
        <end position="193"/>
    </location>
</feature>
<dbReference type="EMBL" id="JACIJI010000002">
    <property type="protein sequence ID" value="MBB5718918.1"/>
    <property type="molecule type" value="Genomic_DNA"/>
</dbReference>
<comment type="caution">
    <text evidence="4">The sequence shown here is derived from an EMBL/GenBank/DDBJ whole genome shotgun (WGS) entry which is preliminary data.</text>
</comment>
<protein>
    <submittedName>
        <fullName evidence="4">Transmembrane sensor</fullName>
    </submittedName>
</protein>
<evidence type="ECO:0000313" key="4">
    <source>
        <dbReference type="EMBL" id="MBB5718918.1"/>
    </source>
</evidence>
<dbReference type="PIRSF" id="PIRSF018266">
    <property type="entry name" value="FecR"/>
    <property type="match status" value="1"/>
</dbReference>
<dbReference type="PANTHER" id="PTHR30273">
    <property type="entry name" value="PERIPLASMIC SIGNAL SENSOR AND SIGMA FACTOR ACTIVATOR FECR-RELATED"/>
    <property type="match status" value="1"/>
</dbReference>
<reference evidence="4 5" key="1">
    <citation type="submission" date="2020-08" db="EMBL/GenBank/DDBJ databases">
        <title>Genomic Encyclopedia of Type Strains, Phase IV (KMG-IV): sequencing the most valuable type-strain genomes for metagenomic binning, comparative biology and taxonomic classification.</title>
        <authorList>
            <person name="Goeker M."/>
        </authorList>
    </citation>
    <scope>NUCLEOTIDE SEQUENCE [LARGE SCALE GENOMIC DNA]</scope>
    <source>
        <strain evidence="4 5">DSM 27203</strain>
    </source>
</reference>
<dbReference type="GO" id="GO:0016989">
    <property type="term" value="F:sigma factor antagonist activity"/>
    <property type="evidence" value="ECO:0007669"/>
    <property type="project" value="TreeGrafter"/>
</dbReference>
<feature type="transmembrane region" description="Helical" evidence="2">
    <location>
        <begin position="65"/>
        <end position="87"/>
    </location>
</feature>
<feature type="compositionally biased region" description="Polar residues" evidence="1">
    <location>
        <begin position="323"/>
        <end position="338"/>
    </location>
</feature>
<dbReference type="Gene3D" id="3.55.50.30">
    <property type="match status" value="1"/>
</dbReference>
<proteinExistence type="predicted"/>
<dbReference type="RefSeq" id="WP_184003061.1">
    <property type="nucleotide sequence ID" value="NZ_BAABIF010000013.1"/>
</dbReference>
<dbReference type="InterPro" id="IPR012373">
    <property type="entry name" value="Ferrdict_sens_TM"/>
</dbReference>
<name>A0A840YZ02_9SPHN</name>
<dbReference type="InterPro" id="IPR006860">
    <property type="entry name" value="FecR"/>
</dbReference>
<dbReference type="Pfam" id="PF04773">
    <property type="entry name" value="FecR"/>
    <property type="match status" value="1"/>
</dbReference>
<gene>
    <name evidence="4" type="ORF">FHR23_001841</name>
</gene>
<keyword evidence="5" id="KW-1185">Reference proteome</keyword>
<organism evidence="4 5">
    <name type="scientific">Stakelama sediminis</name>
    <dbReference type="NCBI Taxonomy" id="463200"/>
    <lineage>
        <taxon>Bacteria</taxon>
        <taxon>Pseudomonadati</taxon>
        <taxon>Pseudomonadota</taxon>
        <taxon>Alphaproteobacteria</taxon>
        <taxon>Sphingomonadales</taxon>
        <taxon>Sphingomonadaceae</taxon>
        <taxon>Stakelama</taxon>
    </lineage>
</organism>
<dbReference type="Gene3D" id="2.60.120.1440">
    <property type="match status" value="1"/>
</dbReference>
<evidence type="ECO:0000256" key="2">
    <source>
        <dbReference type="SAM" id="Phobius"/>
    </source>
</evidence>
<keyword evidence="2" id="KW-0472">Membrane</keyword>
<feature type="region of interest" description="Disordered" evidence="1">
    <location>
        <begin position="309"/>
        <end position="338"/>
    </location>
</feature>
<keyword evidence="2" id="KW-1133">Transmembrane helix</keyword>
<sequence length="338" mass="36910">MTDKHDLGAKAQVTFERMFDARTESVSAADREEAEAFWNWLGEFERPADSAAEPDRRILRWPQPYVFGLAAAAIAACLMLAFTWDWLPLHANRSAQAPVVFASGNAQQRVIDMPDGSVVTLAADSRVDIRYTKAHRRVRLVRGEALFKVAHNKQRPFIVSAAGGSVTAVGTAFDVRLDHPSKAQVTVVEGVVKVAVASRNSESDSNLSRLARKGQQVDFGLDKTARDTQAAFITARQNANIDLTTAWTRGMLYFNGEPLSQVIDTVNRYTDQKVVLADPAKANMPIYGLITQGDTSALKNLVAQPNIIRTDTATQTGQRRQTAESGSGPQQQDGDTAP</sequence>
<accession>A0A840YZ02</accession>
<keyword evidence="2 4" id="KW-0812">Transmembrane</keyword>
<evidence type="ECO:0000313" key="5">
    <source>
        <dbReference type="Proteomes" id="UP000554342"/>
    </source>
</evidence>
<evidence type="ECO:0000256" key="1">
    <source>
        <dbReference type="SAM" id="MobiDB-lite"/>
    </source>
</evidence>
<dbReference type="PANTHER" id="PTHR30273:SF2">
    <property type="entry name" value="PROTEIN FECR"/>
    <property type="match status" value="1"/>
</dbReference>
<dbReference type="Proteomes" id="UP000554342">
    <property type="component" value="Unassembled WGS sequence"/>
</dbReference>